<dbReference type="PANTHER" id="PTHR11040">
    <property type="entry name" value="ZINC/IRON TRANSPORTER"/>
    <property type="match status" value="1"/>
</dbReference>
<organism evidence="7 8">
    <name type="scientific">Musa troglodytarum</name>
    <name type="common">fe'i banana</name>
    <dbReference type="NCBI Taxonomy" id="320322"/>
    <lineage>
        <taxon>Eukaryota</taxon>
        <taxon>Viridiplantae</taxon>
        <taxon>Streptophyta</taxon>
        <taxon>Embryophyta</taxon>
        <taxon>Tracheophyta</taxon>
        <taxon>Spermatophyta</taxon>
        <taxon>Magnoliopsida</taxon>
        <taxon>Liliopsida</taxon>
        <taxon>Zingiberales</taxon>
        <taxon>Musaceae</taxon>
        <taxon>Musa</taxon>
    </lineage>
</organism>
<dbReference type="AlphaFoldDB" id="A0A9E7FZ09"/>
<gene>
    <name evidence="7" type="ORF">MUK42_35569</name>
</gene>
<feature type="transmembrane region" description="Helical" evidence="6">
    <location>
        <begin position="144"/>
        <end position="165"/>
    </location>
</feature>
<dbReference type="GO" id="GO:0005886">
    <property type="term" value="C:plasma membrane"/>
    <property type="evidence" value="ECO:0007669"/>
    <property type="project" value="TreeGrafter"/>
</dbReference>
<keyword evidence="8" id="KW-1185">Reference proteome</keyword>
<feature type="transmembrane region" description="Helical" evidence="6">
    <location>
        <begin position="346"/>
        <end position="370"/>
    </location>
</feature>
<evidence type="ECO:0000256" key="3">
    <source>
        <dbReference type="ARBA" id="ARBA00022989"/>
    </source>
</evidence>
<feature type="transmembrane region" description="Helical" evidence="6">
    <location>
        <begin position="114"/>
        <end position="132"/>
    </location>
</feature>
<proteinExistence type="predicted"/>
<feature type="compositionally biased region" description="Low complexity" evidence="5">
    <location>
        <begin position="12"/>
        <end position="21"/>
    </location>
</feature>
<keyword evidence="2 6" id="KW-0812">Transmembrane</keyword>
<feature type="transmembrane region" description="Helical" evidence="6">
    <location>
        <begin position="455"/>
        <end position="474"/>
    </location>
</feature>
<name>A0A9E7FZ09_9LILI</name>
<dbReference type="GO" id="GO:0005385">
    <property type="term" value="F:zinc ion transmembrane transporter activity"/>
    <property type="evidence" value="ECO:0007669"/>
    <property type="project" value="TreeGrafter"/>
</dbReference>
<feature type="transmembrane region" description="Helical" evidence="6">
    <location>
        <begin position="76"/>
        <end position="94"/>
    </location>
</feature>
<reference evidence="7" key="1">
    <citation type="submission" date="2022-05" db="EMBL/GenBank/DDBJ databases">
        <title>The Musa troglodytarum L. genome provides insights into the mechanism of non-climacteric behaviour and enrichment of carotenoids.</title>
        <authorList>
            <person name="Wang J."/>
        </authorList>
    </citation>
    <scope>NUCLEOTIDE SEQUENCE</scope>
    <source>
        <tissue evidence="7">Leaf</tissue>
    </source>
</reference>
<dbReference type="EMBL" id="CP097507">
    <property type="protein sequence ID" value="URE05099.1"/>
    <property type="molecule type" value="Genomic_DNA"/>
</dbReference>
<sequence length="477" mass="51578">MKGRLDPRHPFTTTNNNNNNNKADHLLPSYNDEVIKQSVKISQSLEALTRIFPNLVFVSRGTPFQKLPRSSDNMRSALLFFLAALLLLPLVVHGDCDCDCSADEEARDKKAARPLKIVAIFSILGVCIPILGKWIPALDPERDAFFVIKSFAAGVILATAFVHILPDSFDSLTSSCLHPDPWHNFPFAGFGAMIAAIGTLTIDTLATGYFGRPHDAVSDETKTDVEIRSAVVHEENVHVHTHAHAHGHPSPQLIRHRVISQVNNFLALTKGANESLILKDKYTSFSYVHCFWCLVRAAAAAILDYKSGIHLLVCSVYVLELGIVVHSVIIGIALGSSETPSTIKPLVVALSFHQFFEGVGLGGCLVQLTLDSSLQAKFNPRSAATMGLFFSLTTPVGVAVGMGLSSAYDENSPTALIVEGLLNSASAGILIYMSLVDLLAQDFMNPRVQSKGRLLQVGMNISLLAGAGLMSLLAKWA</sequence>
<dbReference type="OrthoDB" id="448280at2759"/>
<evidence type="ECO:0000313" key="7">
    <source>
        <dbReference type="EMBL" id="URE05099.1"/>
    </source>
</evidence>
<accession>A0A9E7FZ09</accession>
<evidence type="ECO:0000313" key="8">
    <source>
        <dbReference type="Proteomes" id="UP001055439"/>
    </source>
</evidence>
<keyword evidence="3 6" id="KW-1133">Transmembrane helix</keyword>
<feature type="transmembrane region" description="Helical" evidence="6">
    <location>
        <begin position="309"/>
        <end position="334"/>
    </location>
</feature>
<dbReference type="Pfam" id="PF02535">
    <property type="entry name" value="Zip"/>
    <property type="match status" value="1"/>
</dbReference>
<evidence type="ECO:0000256" key="4">
    <source>
        <dbReference type="ARBA" id="ARBA00023136"/>
    </source>
</evidence>
<feature type="transmembrane region" description="Helical" evidence="6">
    <location>
        <begin position="416"/>
        <end position="435"/>
    </location>
</feature>
<dbReference type="Proteomes" id="UP001055439">
    <property type="component" value="Chromosome 5"/>
</dbReference>
<protein>
    <submittedName>
        <fullName evidence="7">Zinc transporter</fullName>
    </submittedName>
</protein>
<dbReference type="InterPro" id="IPR003689">
    <property type="entry name" value="ZIP"/>
</dbReference>
<evidence type="ECO:0000256" key="6">
    <source>
        <dbReference type="SAM" id="Phobius"/>
    </source>
</evidence>
<dbReference type="PANTHER" id="PTHR11040:SF35">
    <property type="entry name" value="ZINC TRANSPORTER 5"/>
    <property type="match status" value="1"/>
</dbReference>
<evidence type="ECO:0000256" key="1">
    <source>
        <dbReference type="ARBA" id="ARBA00004141"/>
    </source>
</evidence>
<evidence type="ECO:0000256" key="2">
    <source>
        <dbReference type="ARBA" id="ARBA00022692"/>
    </source>
</evidence>
<keyword evidence="4 6" id="KW-0472">Membrane</keyword>
<feature type="region of interest" description="Disordered" evidence="5">
    <location>
        <begin position="1"/>
        <end position="25"/>
    </location>
</feature>
<comment type="subcellular location">
    <subcellularLocation>
        <location evidence="1">Membrane</location>
        <topology evidence="1">Multi-pass membrane protein</topology>
    </subcellularLocation>
</comment>
<feature type="transmembrane region" description="Helical" evidence="6">
    <location>
        <begin position="185"/>
        <end position="206"/>
    </location>
</feature>
<feature type="transmembrane region" description="Helical" evidence="6">
    <location>
        <begin position="382"/>
        <end position="404"/>
    </location>
</feature>
<evidence type="ECO:0000256" key="5">
    <source>
        <dbReference type="SAM" id="MobiDB-lite"/>
    </source>
</evidence>